<evidence type="ECO:0000313" key="1">
    <source>
        <dbReference type="EMBL" id="MBX27260.1"/>
    </source>
</evidence>
<dbReference type="AlphaFoldDB" id="A0A2P2MAM1"/>
<name>A0A2P2MAM1_RHIMU</name>
<organism evidence="1">
    <name type="scientific">Rhizophora mucronata</name>
    <name type="common">Asiatic mangrove</name>
    <dbReference type="NCBI Taxonomy" id="61149"/>
    <lineage>
        <taxon>Eukaryota</taxon>
        <taxon>Viridiplantae</taxon>
        <taxon>Streptophyta</taxon>
        <taxon>Embryophyta</taxon>
        <taxon>Tracheophyta</taxon>
        <taxon>Spermatophyta</taxon>
        <taxon>Magnoliopsida</taxon>
        <taxon>eudicotyledons</taxon>
        <taxon>Gunneridae</taxon>
        <taxon>Pentapetalae</taxon>
        <taxon>rosids</taxon>
        <taxon>fabids</taxon>
        <taxon>Malpighiales</taxon>
        <taxon>Rhizophoraceae</taxon>
        <taxon>Rhizophora</taxon>
    </lineage>
</organism>
<protein>
    <submittedName>
        <fullName evidence="1">Auxin response factor</fullName>
    </submittedName>
</protein>
<sequence length="77" mass="9117">MRRKILNPNNCAWKPSLRRILPFKPHLESHSNRKFILDRLQILVQANDELTCPDDLNPNKARKRYNGINHLTNQSWG</sequence>
<reference evidence="1" key="1">
    <citation type="submission" date="2018-02" db="EMBL/GenBank/DDBJ databases">
        <title>Rhizophora mucronata_Transcriptome.</title>
        <authorList>
            <person name="Meera S.P."/>
            <person name="Sreeshan A."/>
            <person name="Augustine A."/>
        </authorList>
    </citation>
    <scope>NUCLEOTIDE SEQUENCE</scope>
    <source>
        <tissue evidence="1">Leaf</tissue>
    </source>
</reference>
<dbReference type="EMBL" id="GGEC01046776">
    <property type="protein sequence ID" value="MBX27260.1"/>
    <property type="molecule type" value="Transcribed_RNA"/>
</dbReference>
<proteinExistence type="predicted"/>
<accession>A0A2P2MAM1</accession>